<gene>
    <name evidence="2" type="ORF">GCM10009754_87380</name>
</gene>
<comment type="caution">
    <text evidence="2">The sequence shown here is derived from an EMBL/GenBank/DDBJ whole genome shotgun (WGS) entry which is preliminary data.</text>
</comment>
<feature type="compositionally biased region" description="Basic and acidic residues" evidence="1">
    <location>
        <begin position="37"/>
        <end position="52"/>
    </location>
</feature>
<accession>A0ABN2SYM7</accession>
<dbReference type="Proteomes" id="UP001501116">
    <property type="component" value="Unassembled WGS sequence"/>
</dbReference>
<dbReference type="EMBL" id="BAAANN010000082">
    <property type="protein sequence ID" value="GAA1994564.1"/>
    <property type="molecule type" value="Genomic_DNA"/>
</dbReference>
<evidence type="ECO:0000313" key="2">
    <source>
        <dbReference type="EMBL" id="GAA1994564.1"/>
    </source>
</evidence>
<proteinExistence type="predicted"/>
<name>A0ABN2SYM7_9PSEU</name>
<evidence type="ECO:0000256" key="1">
    <source>
        <dbReference type="SAM" id="MobiDB-lite"/>
    </source>
</evidence>
<feature type="region of interest" description="Disordered" evidence="1">
    <location>
        <begin position="1"/>
        <end position="71"/>
    </location>
</feature>
<sequence>MTTCTRRDSAQSAAHSYGAAETRTGEAHPARSSLGLRPDELHSVRSASHEKNGFYSEEVVMRDATNVNRRG</sequence>
<organism evidence="2 3">
    <name type="scientific">Amycolatopsis minnesotensis</name>
    <dbReference type="NCBI Taxonomy" id="337894"/>
    <lineage>
        <taxon>Bacteria</taxon>
        <taxon>Bacillati</taxon>
        <taxon>Actinomycetota</taxon>
        <taxon>Actinomycetes</taxon>
        <taxon>Pseudonocardiales</taxon>
        <taxon>Pseudonocardiaceae</taxon>
        <taxon>Amycolatopsis</taxon>
    </lineage>
</organism>
<protein>
    <submittedName>
        <fullName evidence="2">Uncharacterized protein</fullName>
    </submittedName>
</protein>
<reference evidence="2 3" key="1">
    <citation type="journal article" date="2019" name="Int. J. Syst. Evol. Microbiol.">
        <title>The Global Catalogue of Microorganisms (GCM) 10K type strain sequencing project: providing services to taxonomists for standard genome sequencing and annotation.</title>
        <authorList>
            <consortium name="The Broad Institute Genomics Platform"/>
            <consortium name="The Broad Institute Genome Sequencing Center for Infectious Disease"/>
            <person name="Wu L."/>
            <person name="Ma J."/>
        </authorList>
    </citation>
    <scope>NUCLEOTIDE SEQUENCE [LARGE SCALE GENOMIC DNA]</scope>
    <source>
        <strain evidence="2 3">JCM 14545</strain>
    </source>
</reference>
<evidence type="ECO:0000313" key="3">
    <source>
        <dbReference type="Proteomes" id="UP001501116"/>
    </source>
</evidence>
<keyword evidence="3" id="KW-1185">Reference proteome</keyword>